<keyword evidence="4" id="KW-1185">Reference proteome</keyword>
<evidence type="ECO:0000313" key="4">
    <source>
        <dbReference type="Proteomes" id="UP000317303"/>
    </source>
</evidence>
<dbReference type="AlphaFoldDB" id="A0A660CCZ1"/>
<sequence>MTYPPHQPPHRPQYQPPQRPQPQQYSHPAPMSPSPYHAHGGPGPYGAPPPGGWGYGAAGPGGPYGPPPPKKRTGLWAGISAAGVLTVAAFLITGLWAPGFLTGSDDAGDESSAASPAAEGPVDPSDPQLVAERYLVGLNRLDDDAVSEVSCREEPELNRAELSGMDYEFSLAGDIAPDGPGEATVAVKLESSFGTLGYTMTLSDEDGWCVRILRVDRSVFDGRTVESWPMPSLNAPYRP</sequence>
<keyword evidence="2" id="KW-0472">Membrane</keyword>
<gene>
    <name evidence="3" type="ORF">JD82_03312</name>
</gene>
<accession>A0A660CCZ1</accession>
<evidence type="ECO:0000256" key="1">
    <source>
        <dbReference type="SAM" id="MobiDB-lite"/>
    </source>
</evidence>
<evidence type="ECO:0000256" key="2">
    <source>
        <dbReference type="SAM" id="Phobius"/>
    </source>
</evidence>
<feature type="transmembrane region" description="Helical" evidence="2">
    <location>
        <begin position="75"/>
        <end position="97"/>
    </location>
</feature>
<dbReference type="RefSeq" id="WP_157575529.1">
    <property type="nucleotide sequence ID" value="NZ_JOIJ01000016.1"/>
</dbReference>
<keyword evidence="2" id="KW-1133">Transmembrane helix</keyword>
<dbReference type="Proteomes" id="UP000317303">
    <property type="component" value="Unassembled WGS sequence"/>
</dbReference>
<feature type="region of interest" description="Disordered" evidence="1">
    <location>
        <begin position="106"/>
        <end position="126"/>
    </location>
</feature>
<proteinExistence type="predicted"/>
<evidence type="ECO:0000313" key="3">
    <source>
        <dbReference type="EMBL" id="TWH21448.1"/>
    </source>
</evidence>
<organism evidence="3 4">
    <name type="scientific">Prauserella rugosa</name>
    <dbReference type="NCBI Taxonomy" id="43354"/>
    <lineage>
        <taxon>Bacteria</taxon>
        <taxon>Bacillati</taxon>
        <taxon>Actinomycetota</taxon>
        <taxon>Actinomycetes</taxon>
        <taxon>Pseudonocardiales</taxon>
        <taxon>Pseudonocardiaceae</taxon>
        <taxon>Prauserella</taxon>
    </lineage>
</organism>
<reference evidence="3 4" key="1">
    <citation type="submission" date="2019-07" db="EMBL/GenBank/DDBJ databases">
        <title>R&amp;d 2014.</title>
        <authorList>
            <person name="Klenk H.-P."/>
        </authorList>
    </citation>
    <scope>NUCLEOTIDE SEQUENCE [LARGE SCALE GENOMIC DNA]</scope>
    <source>
        <strain evidence="3 4">DSM 43194</strain>
    </source>
</reference>
<feature type="compositionally biased region" description="Pro residues" evidence="1">
    <location>
        <begin position="1"/>
        <end position="20"/>
    </location>
</feature>
<dbReference type="EMBL" id="VLJV01000001">
    <property type="protein sequence ID" value="TWH21448.1"/>
    <property type="molecule type" value="Genomic_DNA"/>
</dbReference>
<feature type="compositionally biased region" description="Low complexity" evidence="1">
    <location>
        <begin position="110"/>
        <end position="121"/>
    </location>
</feature>
<feature type="region of interest" description="Disordered" evidence="1">
    <location>
        <begin position="1"/>
        <end position="48"/>
    </location>
</feature>
<keyword evidence="2" id="KW-0812">Transmembrane</keyword>
<protein>
    <submittedName>
        <fullName evidence="3">Uncharacterized protein</fullName>
    </submittedName>
</protein>
<comment type="caution">
    <text evidence="3">The sequence shown here is derived from an EMBL/GenBank/DDBJ whole genome shotgun (WGS) entry which is preliminary data.</text>
</comment>
<name>A0A660CCZ1_9PSEU</name>